<dbReference type="InterPro" id="IPR050832">
    <property type="entry name" value="Bact_Acetyltransf"/>
</dbReference>
<name>A0AAE3N4T4_9BURK</name>
<evidence type="ECO:0000259" key="3">
    <source>
        <dbReference type="PROSITE" id="PS51186"/>
    </source>
</evidence>
<accession>A0AAE3N4T4</accession>
<dbReference type="AlphaFoldDB" id="A0AAE3N4T4"/>
<reference evidence="4" key="1">
    <citation type="submission" date="2023-01" db="EMBL/GenBank/DDBJ databases">
        <title>Xenophilus mangrovi sp. nov., isolated from soil of Mangrove nature reserve.</title>
        <authorList>
            <person name="Xu S."/>
            <person name="Liu Z."/>
            <person name="Xu Y."/>
        </authorList>
    </citation>
    <scope>NUCLEOTIDE SEQUENCE</scope>
    <source>
        <strain evidence="4">YW8</strain>
    </source>
</reference>
<dbReference type="Proteomes" id="UP001212602">
    <property type="component" value="Unassembled WGS sequence"/>
</dbReference>
<dbReference type="Pfam" id="PF00583">
    <property type="entry name" value="Acetyltransf_1"/>
    <property type="match status" value="1"/>
</dbReference>
<evidence type="ECO:0000313" key="5">
    <source>
        <dbReference type="Proteomes" id="UP001212602"/>
    </source>
</evidence>
<dbReference type="PANTHER" id="PTHR43877">
    <property type="entry name" value="AMINOALKYLPHOSPHONATE N-ACETYLTRANSFERASE-RELATED-RELATED"/>
    <property type="match status" value="1"/>
</dbReference>
<protein>
    <submittedName>
        <fullName evidence="4">GNAT family N-acetyltransferase</fullName>
    </submittedName>
</protein>
<dbReference type="Gene3D" id="3.40.630.30">
    <property type="match status" value="1"/>
</dbReference>
<evidence type="ECO:0000313" key="4">
    <source>
        <dbReference type="EMBL" id="MDA7414923.1"/>
    </source>
</evidence>
<dbReference type="EMBL" id="JAQIPB010000001">
    <property type="protein sequence ID" value="MDA7414923.1"/>
    <property type="molecule type" value="Genomic_DNA"/>
</dbReference>
<feature type="domain" description="N-acetyltransferase" evidence="3">
    <location>
        <begin position="1"/>
        <end position="160"/>
    </location>
</feature>
<proteinExistence type="predicted"/>
<dbReference type="InterPro" id="IPR000182">
    <property type="entry name" value="GNAT_dom"/>
</dbReference>
<sequence length="168" mass="19049">MRRLAQPEDQAKVHAIHSHPQVSPFLTYEPMSLHDFGPVYAEMLSSGAFYVWTVRGQVAGFYRITRYPGRASHVALLRTLAVDPDAQGQGIARAMVEDALLHLRADGVRRVELYAEADNPRALRFYERLGFVREGLLRGFYRRAGEAQDVDEVVMGLLLPQQQQQQAR</sequence>
<dbReference type="SUPFAM" id="SSF55729">
    <property type="entry name" value="Acyl-CoA N-acyltransferases (Nat)"/>
    <property type="match status" value="1"/>
</dbReference>
<gene>
    <name evidence="4" type="ORF">PGB34_00975</name>
</gene>
<organism evidence="4 5">
    <name type="scientific">Xenophilus arseniciresistens</name>
    <dbReference type="NCBI Taxonomy" id="1283306"/>
    <lineage>
        <taxon>Bacteria</taxon>
        <taxon>Pseudomonadati</taxon>
        <taxon>Pseudomonadota</taxon>
        <taxon>Betaproteobacteria</taxon>
        <taxon>Burkholderiales</taxon>
        <taxon>Comamonadaceae</taxon>
        <taxon>Xenophilus</taxon>
    </lineage>
</organism>
<dbReference type="PROSITE" id="PS51186">
    <property type="entry name" value="GNAT"/>
    <property type="match status" value="1"/>
</dbReference>
<keyword evidence="1" id="KW-0808">Transferase</keyword>
<dbReference type="InterPro" id="IPR016181">
    <property type="entry name" value="Acyl_CoA_acyltransferase"/>
</dbReference>
<dbReference type="RefSeq" id="WP_271426196.1">
    <property type="nucleotide sequence ID" value="NZ_JAQIPB010000001.1"/>
</dbReference>
<dbReference type="GO" id="GO:0016747">
    <property type="term" value="F:acyltransferase activity, transferring groups other than amino-acyl groups"/>
    <property type="evidence" value="ECO:0007669"/>
    <property type="project" value="InterPro"/>
</dbReference>
<keyword evidence="5" id="KW-1185">Reference proteome</keyword>
<dbReference type="CDD" id="cd04301">
    <property type="entry name" value="NAT_SF"/>
    <property type="match status" value="1"/>
</dbReference>
<keyword evidence="2" id="KW-0012">Acyltransferase</keyword>
<evidence type="ECO:0000256" key="2">
    <source>
        <dbReference type="ARBA" id="ARBA00023315"/>
    </source>
</evidence>
<evidence type="ECO:0000256" key="1">
    <source>
        <dbReference type="ARBA" id="ARBA00022679"/>
    </source>
</evidence>
<comment type="caution">
    <text evidence="4">The sequence shown here is derived from an EMBL/GenBank/DDBJ whole genome shotgun (WGS) entry which is preliminary data.</text>
</comment>